<proteinExistence type="predicted"/>
<sequence>MKTINLKKITITGVALLGLGTAAITATNLATEPNVVQAASSKIKVSQNSAVKKFKAKFKAAKVESISLDKEKGRYVYEIEGFNSTREYEMKINAATGKVISSHSERLDRDERNKKALNLSKTISRSTATKIAQKRVSGKAVEWSLDREGSKNVWEVTISKNGQKSEVKINAITKKVISVERD</sequence>
<gene>
    <name evidence="3" type="ORF">AEL95_07195</name>
    <name evidence="5" type="ORF">CEE75_08900</name>
    <name evidence="4" type="ORF">RON39_06235</name>
</gene>
<feature type="domain" description="PepSY" evidence="2">
    <location>
        <begin position="44"/>
        <end position="102"/>
    </location>
</feature>
<feature type="domain" description="PepSY" evidence="2">
    <location>
        <begin position="123"/>
        <end position="180"/>
    </location>
</feature>
<organism evidence="3 6">
    <name type="scientific">Lactobacillus crispatus</name>
    <dbReference type="NCBI Taxonomy" id="47770"/>
    <lineage>
        <taxon>Bacteria</taxon>
        <taxon>Bacillati</taxon>
        <taxon>Bacillota</taxon>
        <taxon>Bacilli</taxon>
        <taxon>Lactobacillales</taxon>
        <taxon>Lactobacillaceae</taxon>
        <taxon>Lactobacillus</taxon>
    </lineage>
</organism>
<accession>A0A109DWV6</accession>
<dbReference type="Gene3D" id="3.10.450.40">
    <property type="match status" value="2"/>
</dbReference>
<dbReference type="Proteomes" id="UP001253287">
    <property type="component" value="Unassembled WGS sequence"/>
</dbReference>
<reference evidence="5 7" key="2">
    <citation type="submission" date="2017-06" db="EMBL/GenBank/DDBJ databases">
        <authorList>
            <person name="Swanenburg J."/>
            <person name="Kort R."/>
        </authorList>
    </citation>
    <scope>NUCLEOTIDE SEQUENCE [LARGE SCALE GENOMIC DNA]</scope>
    <source>
        <strain evidence="5 7">RL05</strain>
    </source>
</reference>
<evidence type="ECO:0000259" key="2">
    <source>
        <dbReference type="Pfam" id="PF03413"/>
    </source>
</evidence>
<dbReference type="EMBL" id="JAVTXN010000027">
    <property type="protein sequence ID" value="MDT9609728.1"/>
    <property type="molecule type" value="Genomic_DNA"/>
</dbReference>
<dbReference type="EMBL" id="LJGP01000025">
    <property type="protein sequence ID" value="KWU03500.1"/>
    <property type="molecule type" value="Genomic_DNA"/>
</dbReference>
<dbReference type="PATRIC" id="fig|47770.28.peg.876"/>
<evidence type="ECO:0000313" key="7">
    <source>
        <dbReference type="Proteomes" id="UP000295195"/>
    </source>
</evidence>
<evidence type="ECO:0000256" key="1">
    <source>
        <dbReference type="SAM" id="SignalP"/>
    </source>
</evidence>
<evidence type="ECO:0000313" key="6">
    <source>
        <dbReference type="Proteomes" id="UP000067598"/>
    </source>
</evidence>
<dbReference type="Proteomes" id="UP000067598">
    <property type="component" value="Unassembled WGS sequence"/>
</dbReference>
<evidence type="ECO:0000313" key="3">
    <source>
        <dbReference type="EMBL" id="KWU03500.1"/>
    </source>
</evidence>
<dbReference type="Proteomes" id="UP000295195">
    <property type="component" value="Unassembled WGS sequence"/>
</dbReference>
<dbReference type="EMBL" id="NKLP01000160">
    <property type="protein sequence ID" value="TDN29993.1"/>
    <property type="molecule type" value="Genomic_DNA"/>
</dbReference>
<dbReference type="InterPro" id="IPR025711">
    <property type="entry name" value="PepSY"/>
</dbReference>
<dbReference type="RefSeq" id="WP_005727347.1">
    <property type="nucleotide sequence ID" value="NZ_AP025162.1"/>
</dbReference>
<evidence type="ECO:0000313" key="5">
    <source>
        <dbReference type="EMBL" id="TDN29993.1"/>
    </source>
</evidence>
<reference evidence="3 6" key="1">
    <citation type="journal article" date="2016" name="Microbiology (Mosc.)">
        <title>Comparison of Lactobacillus crispatus isolates from Lactobacillus-dominated vaginal microbiomes with isolates from microbiomes containing bacterial vaginosis-associated bacteria.</title>
        <authorList>
            <person name="Abdelmaksoud A.A."/>
            <person name="Koparde V.N."/>
            <person name="Sheth N.U."/>
            <person name="Serrano M.G."/>
            <person name="Glascock A.L."/>
            <person name="Fettweis J.M."/>
            <person name="Strauss Iii J.F."/>
            <person name="Buck G.A."/>
            <person name="Jefferson K.K."/>
        </authorList>
    </citation>
    <scope>NUCLEOTIDE SEQUENCE [LARGE SCALE GENOMIC DNA]</scope>
    <source>
        <strain evidence="3 6">VMC3</strain>
    </source>
</reference>
<dbReference type="AlphaFoldDB" id="A0A109DWV6"/>
<dbReference type="Pfam" id="PF03413">
    <property type="entry name" value="PepSY"/>
    <property type="match status" value="2"/>
</dbReference>
<feature type="chain" id="PRO_5042681312" evidence="1">
    <location>
        <begin position="31"/>
        <end position="182"/>
    </location>
</feature>
<name>A0A109DWV6_9LACO</name>
<comment type="caution">
    <text evidence="3">The sequence shown here is derived from an EMBL/GenBank/DDBJ whole genome shotgun (WGS) entry which is preliminary data.</text>
</comment>
<keyword evidence="1" id="KW-0732">Signal</keyword>
<reference evidence="4" key="3">
    <citation type="submission" date="2023-08" db="EMBL/GenBank/DDBJ databases">
        <title>Lactobacillus from the Female Urinary Tract.</title>
        <authorList>
            <person name="Stegman N."/>
            <person name="Jackson B."/>
            <person name="Steiling M."/>
            <person name="Sedano C."/>
            <person name="Wolfe A."/>
            <person name="Putonti C."/>
        </authorList>
    </citation>
    <scope>NUCLEOTIDE SEQUENCE</scope>
    <source>
        <strain evidence="4">UMB5661</strain>
    </source>
</reference>
<feature type="signal peptide" evidence="1">
    <location>
        <begin position="1"/>
        <end position="30"/>
    </location>
</feature>
<evidence type="ECO:0000313" key="4">
    <source>
        <dbReference type="EMBL" id="MDT9609728.1"/>
    </source>
</evidence>
<protein>
    <submittedName>
        <fullName evidence="4">PepSY domain-containing protein</fullName>
    </submittedName>
</protein>